<evidence type="ECO:0000313" key="3">
    <source>
        <dbReference type="Proteomes" id="UP000001072"/>
    </source>
</evidence>
<keyword evidence="3" id="KW-1185">Reference proteome</keyword>
<evidence type="ECO:0000256" key="1">
    <source>
        <dbReference type="SAM" id="SignalP"/>
    </source>
</evidence>
<dbReference type="AlphaFoldDB" id="F4RQR9"/>
<dbReference type="HOGENOM" id="CLU_1661148_0_0_1"/>
<dbReference type="EMBL" id="GL883114">
    <property type="protein sequence ID" value="EGG05086.1"/>
    <property type="molecule type" value="Genomic_DNA"/>
</dbReference>
<protein>
    <submittedName>
        <fullName evidence="2">Secreted protein</fullName>
    </submittedName>
</protein>
<dbReference type="Proteomes" id="UP000001072">
    <property type="component" value="Unassembled WGS sequence"/>
</dbReference>
<feature type="chain" id="PRO_5003321734" evidence="1">
    <location>
        <begin position="18"/>
        <end position="164"/>
    </location>
</feature>
<dbReference type="RefSeq" id="XP_007411451.1">
    <property type="nucleotide sequence ID" value="XM_007411389.1"/>
</dbReference>
<dbReference type="VEuPathDB" id="FungiDB:MELLADRAFT_124318"/>
<dbReference type="GeneID" id="18926730"/>
<name>F4RQR9_MELLP</name>
<keyword evidence="1" id="KW-0732">Signal</keyword>
<sequence>MLFISTLVSAFLVSAMAVHGRSQCAAWIQQRGHGDFISPQRPAQNLASSKGHPGACGAPYKEGEKFVMLWNGIHSNVQIPPSLTGGWVTGGANNNCRKKVRVYANGRSVDGIVVESGSFSPTQQPIDETTGCSSIAISNQMMAELGASGSTTLDVTWQFLDPAV</sequence>
<evidence type="ECO:0000313" key="2">
    <source>
        <dbReference type="EMBL" id="EGG05086.1"/>
    </source>
</evidence>
<gene>
    <name evidence="2" type="ORF">MELLADRAFT_124318</name>
</gene>
<accession>F4RQR9</accession>
<dbReference type="KEGG" id="mlr:MELLADRAFT_124318"/>
<dbReference type="OrthoDB" id="3361140at2759"/>
<dbReference type="InterPro" id="IPR036908">
    <property type="entry name" value="RlpA-like_sf"/>
</dbReference>
<dbReference type="Gene3D" id="2.40.40.10">
    <property type="entry name" value="RlpA-like domain"/>
    <property type="match status" value="1"/>
</dbReference>
<dbReference type="InParanoid" id="F4RQR9"/>
<feature type="signal peptide" evidence="1">
    <location>
        <begin position="1"/>
        <end position="17"/>
    </location>
</feature>
<proteinExistence type="predicted"/>
<reference evidence="3" key="1">
    <citation type="journal article" date="2011" name="Proc. Natl. Acad. Sci. U.S.A.">
        <title>Obligate biotrophy features unraveled by the genomic analysis of rust fungi.</title>
        <authorList>
            <person name="Duplessis S."/>
            <person name="Cuomo C.A."/>
            <person name="Lin Y.-C."/>
            <person name="Aerts A."/>
            <person name="Tisserant E."/>
            <person name="Veneault-Fourrey C."/>
            <person name="Joly D.L."/>
            <person name="Hacquard S."/>
            <person name="Amselem J."/>
            <person name="Cantarel B.L."/>
            <person name="Chiu R."/>
            <person name="Coutinho P.M."/>
            <person name="Feau N."/>
            <person name="Field M."/>
            <person name="Frey P."/>
            <person name="Gelhaye E."/>
            <person name="Goldberg J."/>
            <person name="Grabherr M.G."/>
            <person name="Kodira C.D."/>
            <person name="Kohler A."/>
            <person name="Kuees U."/>
            <person name="Lindquist E.A."/>
            <person name="Lucas S.M."/>
            <person name="Mago R."/>
            <person name="Mauceli E."/>
            <person name="Morin E."/>
            <person name="Murat C."/>
            <person name="Pangilinan J.L."/>
            <person name="Park R."/>
            <person name="Pearson M."/>
            <person name="Quesneville H."/>
            <person name="Rouhier N."/>
            <person name="Sakthikumar S."/>
            <person name="Salamov A.A."/>
            <person name="Schmutz J."/>
            <person name="Selles B."/>
            <person name="Shapiro H."/>
            <person name="Tanguay P."/>
            <person name="Tuskan G.A."/>
            <person name="Henrissat B."/>
            <person name="Van de Peer Y."/>
            <person name="Rouze P."/>
            <person name="Ellis J.G."/>
            <person name="Dodds P.N."/>
            <person name="Schein J.E."/>
            <person name="Zhong S."/>
            <person name="Hamelin R.C."/>
            <person name="Grigoriev I.V."/>
            <person name="Szabo L.J."/>
            <person name="Martin F."/>
        </authorList>
    </citation>
    <scope>NUCLEOTIDE SEQUENCE [LARGE SCALE GENOMIC DNA]</scope>
    <source>
        <strain evidence="3">98AG31 / pathotype 3-4-7</strain>
    </source>
</reference>
<organism evidence="3">
    <name type="scientific">Melampsora larici-populina (strain 98AG31 / pathotype 3-4-7)</name>
    <name type="common">Poplar leaf rust fungus</name>
    <dbReference type="NCBI Taxonomy" id="747676"/>
    <lineage>
        <taxon>Eukaryota</taxon>
        <taxon>Fungi</taxon>
        <taxon>Dikarya</taxon>
        <taxon>Basidiomycota</taxon>
        <taxon>Pucciniomycotina</taxon>
        <taxon>Pucciniomycetes</taxon>
        <taxon>Pucciniales</taxon>
        <taxon>Melampsoraceae</taxon>
        <taxon>Melampsora</taxon>
    </lineage>
</organism>